<dbReference type="RefSeq" id="WP_308732147.1">
    <property type="nucleotide sequence ID" value="NZ_JAJEQN010000035.1"/>
</dbReference>
<accession>A0AAE3JCY5</accession>
<dbReference type="InterPro" id="IPR022627">
    <property type="entry name" value="DUF3502"/>
</dbReference>
<gene>
    <name evidence="3" type="ORF">LKD48_12450</name>
</gene>
<organism evidence="3 4">
    <name type="scientific">Anthropogastromicrobium aceti</name>
    <dbReference type="NCBI Taxonomy" id="2981768"/>
    <lineage>
        <taxon>Bacteria</taxon>
        <taxon>Bacillati</taxon>
        <taxon>Bacillota</taxon>
        <taxon>Clostridia</taxon>
        <taxon>Lachnospirales</taxon>
        <taxon>Lachnospiraceae</taxon>
        <taxon>Anthropogastromicrobium</taxon>
    </lineage>
</organism>
<dbReference type="EMBL" id="JAJEQN010000035">
    <property type="protein sequence ID" value="MCC2222431.1"/>
    <property type="molecule type" value="Genomic_DNA"/>
</dbReference>
<reference evidence="3 4" key="1">
    <citation type="submission" date="2021-10" db="EMBL/GenBank/DDBJ databases">
        <title>Anaerobic single-cell dispensing facilitates the cultivation of human gut bacteria.</title>
        <authorList>
            <person name="Afrizal A."/>
        </authorList>
    </citation>
    <scope>NUCLEOTIDE SEQUENCE [LARGE SCALE GENOMIC DNA]</scope>
    <source>
        <strain evidence="3 4">CLA-AA-H224</strain>
    </source>
</reference>
<sequence>MKKKFLASALAASMVGTMFASMPAFAEEESSSAAAEEVTSAAAEATTGEVPNYDDVWAEKWADVDTSEHVVINYMTPGDAPTNDATQKMLDELNAILTEKVNAELQIYYIGWTDCLSNYNLTLARMDGSVDLVGTATDWLDAWPNAKNGAFLELSDEMLAKYAPVTYETVPQEDWDLCKYNDNIYLMPEDNYAQWTNHGFAYRLDFAKLAGLENGVHSWEDMTTYFKYVCEHKDELGIVTPWDSDGSAYATMAGGWVSSHSDFVAIDGLSSAALWGGTKDDLYTIVSPYYTDADMMVEFAKTMKEWDEMGVWKTDVLNNTSADNREDFKIGKTAAEQHHTQTWTDLVSKTPENVPGAEVGFFWFGEEEKNVTALNITHGAMAVSYGSENPERALMVYDLLRNDAECYDLINYGQKGVQWDVNDEGLRTVPESYNSDTESITTNFWWGRNDLLEIRDATKDWDKIDVMYKELEDASIGYPYGKFVANVDDIQSYINNIGEVNTNYMKQIASGKYTGTAEEIVAEYQQALKDAGMDIVIEELQKQLTEVYGDAE</sequence>
<keyword evidence="4" id="KW-1185">Reference proteome</keyword>
<feature type="chain" id="PRO_5041994944" evidence="1">
    <location>
        <begin position="27"/>
        <end position="552"/>
    </location>
</feature>
<dbReference type="AlphaFoldDB" id="A0AAE3JCY5"/>
<name>A0AAE3JCY5_9FIRM</name>
<evidence type="ECO:0000313" key="3">
    <source>
        <dbReference type="EMBL" id="MCC2222431.1"/>
    </source>
</evidence>
<feature type="signal peptide" evidence="1">
    <location>
        <begin position="1"/>
        <end position="26"/>
    </location>
</feature>
<evidence type="ECO:0000313" key="4">
    <source>
        <dbReference type="Proteomes" id="UP001198200"/>
    </source>
</evidence>
<proteinExistence type="predicted"/>
<evidence type="ECO:0000256" key="1">
    <source>
        <dbReference type="SAM" id="SignalP"/>
    </source>
</evidence>
<dbReference type="Gene3D" id="3.40.190.10">
    <property type="entry name" value="Periplasmic binding protein-like II"/>
    <property type="match status" value="2"/>
</dbReference>
<protein>
    <submittedName>
        <fullName evidence="3">ABC transporter substrate-binding protein</fullName>
    </submittedName>
</protein>
<dbReference type="Proteomes" id="UP001198200">
    <property type="component" value="Unassembled WGS sequence"/>
</dbReference>
<comment type="caution">
    <text evidence="3">The sequence shown here is derived from an EMBL/GenBank/DDBJ whole genome shotgun (WGS) entry which is preliminary data.</text>
</comment>
<evidence type="ECO:0000259" key="2">
    <source>
        <dbReference type="Pfam" id="PF12010"/>
    </source>
</evidence>
<dbReference type="SUPFAM" id="SSF53850">
    <property type="entry name" value="Periplasmic binding protein-like II"/>
    <property type="match status" value="1"/>
</dbReference>
<dbReference type="Pfam" id="PF12010">
    <property type="entry name" value="DUF3502"/>
    <property type="match status" value="1"/>
</dbReference>
<feature type="domain" description="DUF3502" evidence="2">
    <location>
        <begin position="479"/>
        <end position="546"/>
    </location>
</feature>
<keyword evidence="1" id="KW-0732">Signal</keyword>